<feature type="transmembrane region" description="Helical" evidence="2">
    <location>
        <begin position="97"/>
        <end position="116"/>
    </location>
</feature>
<feature type="domain" description="Alpha/beta-hydrolase catalytic" evidence="3">
    <location>
        <begin position="282"/>
        <end position="425"/>
    </location>
</feature>
<keyword evidence="6" id="KW-1185">Reference proteome</keyword>
<dbReference type="InterPro" id="IPR027788">
    <property type="entry name" value="Alpha/beta-hydrolase_N_dom"/>
</dbReference>
<name>A0ABW7VX85_9NOCA</name>
<gene>
    <name evidence="5" type="ORF">ACH49Z_15180</name>
</gene>
<evidence type="ECO:0000313" key="6">
    <source>
        <dbReference type="Proteomes" id="UP001611494"/>
    </source>
</evidence>
<dbReference type="Proteomes" id="UP001611494">
    <property type="component" value="Unassembled WGS sequence"/>
</dbReference>
<feature type="transmembrane region" description="Helical" evidence="2">
    <location>
        <begin position="137"/>
        <end position="154"/>
    </location>
</feature>
<feature type="region of interest" description="Disordered" evidence="1">
    <location>
        <begin position="494"/>
        <end position="513"/>
    </location>
</feature>
<comment type="caution">
    <text evidence="5">The sequence shown here is derived from an EMBL/GenBank/DDBJ whole genome shotgun (WGS) entry which is preliminary data.</text>
</comment>
<reference evidence="5 6" key="1">
    <citation type="submission" date="2024-10" db="EMBL/GenBank/DDBJ databases">
        <title>The Natural Products Discovery Center: Release of the First 8490 Sequenced Strains for Exploring Actinobacteria Biosynthetic Diversity.</title>
        <authorList>
            <person name="Kalkreuter E."/>
            <person name="Kautsar S.A."/>
            <person name="Yang D."/>
            <person name="Bader C.D."/>
            <person name="Teijaro C.N."/>
            <person name="Fluegel L."/>
            <person name="Davis C.M."/>
            <person name="Simpson J.R."/>
            <person name="Lauterbach L."/>
            <person name="Steele A.D."/>
            <person name="Gui C."/>
            <person name="Meng S."/>
            <person name="Li G."/>
            <person name="Viehrig K."/>
            <person name="Ye F."/>
            <person name="Su P."/>
            <person name="Kiefer A.F."/>
            <person name="Nichols A."/>
            <person name="Cepeda A.J."/>
            <person name="Yan W."/>
            <person name="Fan B."/>
            <person name="Jiang Y."/>
            <person name="Adhikari A."/>
            <person name="Zheng C.-J."/>
            <person name="Schuster L."/>
            <person name="Cowan T.M."/>
            <person name="Smanski M.J."/>
            <person name="Chevrette M.G."/>
            <person name="De Carvalho L.P.S."/>
            <person name="Shen B."/>
        </authorList>
    </citation>
    <scope>NUCLEOTIDE SEQUENCE [LARGE SCALE GENOMIC DNA]</scope>
    <source>
        <strain evidence="5 6">NPDC019377</strain>
    </source>
</reference>
<dbReference type="RefSeq" id="WP_397062444.1">
    <property type="nucleotide sequence ID" value="NZ_JBIRYL010000002.1"/>
</dbReference>
<feature type="domain" description="Alpha/beta-hydrolase N-terminal" evidence="4">
    <location>
        <begin position="86"/>
        <end position="278"/>
    </location>
</feature>
<feature type="transmembrane region" description="Helical" evidence="2">
    <location>
        <begin position="72"/>
        <end position="91"/>
    </location>
</feature>
<evidence type="ECO:0000313" key="5">
    <source>
        <dbReference type="EMBL" id="MFI2231188.1"/>
    </source>
</evidence>
<dbReference type="SUPFAM" id="SSF53474">
    <property type="entry name" value="alpha/beta-Hydrolases"/>
    <property type="match status" value="1"/>
</dbReference>
<keyword evidence="2" id="KW-0812">Transmembrane</keyword>
<dbReference type="EMBL" id="JBIRYL010000002">
    <property type="protein sequence ID" value="MFI2231188.1"/>
    <property type="molecule type" value="Genomic_DNA"/>
</dbReference>
<sequence length="513" mass="53712">MPDNGQASSRSRLRTDPPAGRPLPRTDLSDDVPALTRPRPHTDPRDGFPPSSRLRSLLDQLRARLPRHWPPLATTLAVGVGTAVSLAPGLLPRTATAQAVLTTVTVVVALGLARLVRLATRYLEGRTPVVAPRTRRLVFVATAAGVLGSVVYAARWQHILRSAMEVAPTGPGYWVGWASGATLLTVTVMAVGRGCGRSLRRIGWSRALVMAVAASLPMALFAVPAAANLADRTFAAANATADPGLVRPVAVTRSGSAESMVSWSTLGREGQRFVTAGPPGAVRVYIGLRSAPDLATRAALAVRELDRAGGFDRSDLVIAVPTGSGWVDARALQGFGTRFGDDVAVVALQYSYAPSWATFLFGRDAATDSARALFTAIEQHIATLPDPPRLHLYGQSLGAFGGSAVFAGAAEQNRRVCSALWAGMPGGGGPEPGARTAVLANTSDPVVHWSLDLLWRPPDLTAARRDAPTPPWLPVVGFLQTTADLMGALGAPPGHGHRYGTDQGTALPGCDPA</sequence>
<dbReference type="Pfam" id="PF15420">
    <property type="entry name" value="Abhydrolase_9_N"/>
    <property type="match status" value="1"/>
</dbReference>
<feature type="transmembrane region" description="Helical" evidence="2">
    <location>
        <begin position="207"/>
        <end position="227"/>
    </location>
</feature>
<organism evidence="5 6">
    <name type="scientific">Nocardia testacea</name>
    <dbReference type="NCBI Taxonomy" id="248551"/>
    <lineage>
        <taxon>Bacteria</taxon>
        <taxon>Bacillati</taxon>
        <taxon>Actinomycetota</taxon>
        <taxon>Actinomycetes</taxon>
        <taxon>Mycobacteriales</taxon>
        <taxon>Nocardiaceae</taxon>
        <taxon>Nocardia</taxon>
    </lineage>
</organism>
<evidence type="ECO:0000259" key="3">
    <source>
        <dbReference type="Pfam" id="PF10081"/>
    </source>
</evidence>
<dbReference type="Pfam" id="PF10081">
    <property type="entry name" value="Abhydrolase_9"/>
    <property type="match status" value="2"/>
</dbReference>
<accession>A0ABW7VX85</accession>
<dbReference type="InterPro" id="IPR029058">
    <property type="entry name" value="AB_hydrolase_fold"/>
</dbReference>
<feature type="domain" description="Alpha/beta-hydrolase catalytic" evidence="3">
    <location>
        <begin position="434"/>
        <end position="502"/>
    </location>
</feature>
<keyword evidence="2" id="KW-0472">Membrane</keyword>
<proteinExistence type="predicted"/>
<feature type="compositionally biased region" description="Polar residues" evidence="1">
    <location>
        <begin position="1"/>
        <end position="10"/>
    </location>
</feature>
<evidence type="ECO:0000256" key="2">
    <source>
        <dbReference type="SAM" id="Phobius"/>
    </source>
</evidence>
<feature type="region of interest" description="Disordered" evidence="1">
    <location>
        <begin position="1"/>
        <end position="53"/>
    </location>
</feature>
<keyword evidence="2" id="KW-1133">Transmembrane helix</keyword>
<protein>
    <submittedName>
        <fullName evidence="5">Alpha/beta-hydrolase family protein</fullName>
    </submittedName>
</protein>
<evidence type="ECO:0000256" key="1">
    <source>
        <dbReference type="SAM" id="MobiDB-lite"/>
    </source>
</evidence>
<dbReference type="InterPro" id="IPR027787">
    <property type="entry name" value="Alpha/beta-hydrolase_catalytic"/>
</dbReference>
<feature type="transmembrane region" description="Helical" evidence="2">
    <location>
        <begin position="174"/>
        <end position="195"/>
    </location>
</feature>
<evidence type="ECO:0000259" key="4">
    <source>
        <dbReference type="Pfam" id="PF15420"/>
    </source>
</evidence>